<sequence>MHKEIEGHVGVMDCAPALTPMAADVYAVHYNWHRLAARKRFFLPSSSSSSSSFSLLLSLLLFRSFLRFIRISPPQLSPHRASSSSSSSSTIFGSTTDYGSRASETVVFSLKSRPLRRPAPCRGAPCRRNNIIVLELQDSSGVSSLSRRIVRRLTPALLNSCP</sequence>
<dbReference type="Proteomes" id="UP001234178">
    <property type="component" value="Unassembled WGS sequence"/>
</dbReference>
<feature type="region of interest" description="Disordered" evidence="1">
    <location>
        <begin position="75"/>
        <end position="96"/>
    </location>
</feature>
<keyword evidence="3" id="KW-1185">Reference proteome</keyword>
<dbReference type="EMBL" id="JAOYFB010000036">
    <property type="protein sequence ID" value="KAK4019182.1"/>
    <property type="molecule type" value="Genomic_DNA"/>
</dbReference>
<evidence type="ECO:0000256" key="1">
    <source>
        <dbReference type="SAM" id="MobiDB-lite"/>
    </source>
</evidence>
<comment type="caution">
    <text evidence="2">The sequence shown here is derived from an EMBL/GenBank/DDBJ whole genome shotgun (WGS) entry which is preliminary data.</text>
</comment>
<proteinExistence type="predicted"/>
<name>A0ABR0A1Z2_9CRUS</name>
<reference evidence="2 3" key="1">
    <citation type="journal article" date="2023" name="Nucleic Acids Res.">
        <title>The hologenome of Daphnia magna reveals possible DNA methylation and microbiome-mediated evolution of the host genome.</title>
        <authorList>
            <person name="Chaturvedi A."/>
            <person name="Li X."/>
            <person name="Dhandapani V."/>
            <person name="Marshall H."/>
            <person name="Kissane S."/>
            <person name="Cuenca-Cambronero M."/>
            <person name="Asole G."/>
            <person name="Calvet F."/>
            <person name="Ruiz-Romero M."/>
            <person name="Marangio P."/>
            <person name="Guigo R."/>
            <person name="Rago D."/>
            <person name="Mirbahai L."/>
            <person name="Eastwood N."/>
            <person name="Colbourne J.K."/>
            <person name="Zhou J."/>
            <person name="Mallon E."/>
            <person name="Orsini L."/>
        </authorList>
    </citation>
    <scope>NUCLEOTIDE SEQUENCE [LARGE SCALE GENOMIC DNA]</scope>
    <source>
        <strain evidence="2">LRV0_1</strain>
    </source>
</reference>
<evidence type="ECO:0000313" key="2">
    <source>
        <dbReference type="EMBL" id="KAK4019182.1"/>
    </source>
</evidence>
<gene>
    <name evidence="2" type="ORF">OUZ56_001210</name>
</gene>
<organism evidence="2 3">
    <name type="scientific">Daphnia magna</name>
    <dbReference type="NCBI Taxonomy" id="35525"/>
    <lineage>
        <taxon>Eukaryota</taxon>
        <taxon>Metazoa</taxon>
        <taxon>Ecdysozoa</taxon>
        <taxon>Arthropoda</taxon>
        <taxon>Crustacea</taxon>
        <taxon>Branchiopoda</taxon>
        <taxon>Diplostraca</taxon>
        <taxon>Cladocera</taxon>
        <taxon>Anomopoda</taxon>
        <taxon>Daphniidae</taxon>
        <taxon>Daphnia</taxon>
    </lineage>
</organism>
<protein>
    <submittedName>
        <fullName evidence="2">Uncharacterized protein</fullName>
    </submittedName>
</protein>
<accession>A0ABR0A1Z2</accession>
<evidence type="ECO:0000313" key="3">
    <source>
        <dbReference type="Proteomes" id="UP001234178"/>
    </source>
</evidence>